<name>A0A5B6WEW6_9ROSI</name>
<dbReference type="InterPro" id="IPR013103">
    <property type="entry name" value="RVT_2"/>
</dbReference>
<accession>A0A5B6WEW6</accession>
<keyword evidence="3" id="KW-1185">Reference proteome</keyword>
<gene>
    <name evidence="2" type="ORF">EPI10_020209</name>
</gene>
<reference evidence="3" key="1">
    <citation type="journal article" date="2019" name="Plant Biotechnol. J.">
        <title>Genome sequencing of the Australian wild diploid species Gossypium australe highlights disease resistance and delayed gland morphogenesis.</title>
        <authorList>
            <person name="Cai Y."/>
            <person name="Cai X."/>
            <person name="Wang Q."/>
            <person name="Wang P."/>
            <person name="Zhang Y."/>
            <person name="Cai C."/>
            <person name="Xu Y."/>
            <person name="Wang K."/>
            <person name="Zhou Z."/>
            <person name="Wang C."/>
            <person name="Geng S."/>
            <person name="Li B."/>
            <person name="Dong Q."/>
            <person name="Hou Y."/>
            <person name="Wang H."/>
            <person name="Ai P."/>
            <person name="Liu Z."/>
            <person name="Yi F."/>
            <person name="Sun M."/>
            <person name="An G."/>
            <person name="Cheng J."/>
            <person name="Zhang Y."/>
            <person name="Shi Q."/>
            <person name="Xie Y."/>
            <person name="Shi X."/>
            <person name="Chang Y."/>
            <person name="Huang F."/>
            <person name="Chen Y."/>
            <person name="Hong S."/>
            <person name="Mi L."/>
            <person name="Sun Q."/>
            <person name="Zhang L."/>
            <person name="Zhou B."/>
            <person name="Peng R."/>
            <person name="Zhang X."/>
            <person name="Liu F."/>
        </authorList>
    </citation>
    <scope>NUCLEOTIDE SEQUENCE [LARGE SCALE GENOMIC DNA]</scope>
    <source>
        <strain evidence="3">cv. PA1801</strain>
    </source>
</reference>
<dbReference type="EMBL" id="SMMG02000003">
    <property type="protein sequence ID" value="KAA3479718.1"/>
    <property type="molecule type" value="Genomic_DNA"/>
</dbReference>
<evidence type="ECO:0000313" key="2">
    <source>
        <dbReference type="EMBL" id="KAA3479718.1"/>
    </source>
</evidence>
<evidence type="ECO:0000259" key="1">
    <source>
        <dbReference type="Pfam" id="PF07727"/>
    </source>
</evidence>
<dbReference type="AlphaFoldDB" id="A0A5B6WEW6"/>
<sequence>MDVKTTFLNDYIKESIYMMQLTEFIAKEMSIKFANFLYPYMDLNSWNQIFDQMIKTIRFEENVDEPCVYKRIGDEKMVFLILYVDDILLIGNDVGTLSSVKLWLTQQFSIRILRDQKNKVMALSQASYIDKLFECYGMTDSKKGTQPSISRFHLSLEDCPKASEERENMRKEVSRMLCYAMHMSRYLLCSGVGETILGESKSKTLINNEVLLLSDRLILTFKRVKIRGNQHRNRSIKQSYIPDSTVVVEYLVASEATKETIWL</sequence>
<dbReference type="OrthoDB" id="1645289at2759"/>
<dbReference type="Pfam" id="PF07727">
    <property type="entry name" value="RVT_2"/>
    <property type="match status" value="1"/>
</dbReference>
<comment type="caution">
    <text evidence="2">The sequence shown here is derived from an EMBL/GenBank/DDBJ whole genome shotgun (WGS) entry which is preliminary data.</text>
</comment>
<proteinExistence type="predicted"/>
<evidence type="ECO:0000313" key="3">
    <source>
        <dbReference type="Proteomes" id="UP000325315"/>
    </source>
</evidence>
<feature type="domain" description="Reverse transcriptase Ty1/copia-type" evidence="1">
    <location>
        <begin position="1"/>
        <end position="148"/>
    </location>
</feature>
<dbReference type="Proteomes" id="UP000325315">
    <property type="component" value="Unassembled WGS sequence"/>
</dbReference>
<organism evidence="2 3">
    <name type="scientific">Gossypium australe</name>
    <dbReference type="NCBI Taxonomy" id="47621"/>
    <lineage>
        <taxon>Eukaryota</taxon>
        <taxon>Viridiplantae</taxon>
        <taxon>Streptophyta</taxon>
        <taxon>Embryophyta</taxon>
        <taxon>Tracheophyta</taxon>
        <taxon>Spermatophyta</taxon>
        <taxon>Magnoliopsida</taxon>
        <taxon>eudicotyledons</taxon>
        <taxon>Gunneridae</taxon>
        <taxon>Pentapetalae</taxon>
        <taxon>rosids</taxon>
        <taxon>malvids</taxon>
        <taxon>Malvales</taxon>
        <taxon>Malvaceae</taxon>
        <taxon>Malvoideae</taxon>
        <taxon>Gossypium</taxon>
    </lineage>
</organism>
<protein>
    <submittedName>
        <fullName evidence="2">Gag/pol protein</fullName>
    </submittedName>
</protein>